<proteinExistence type="predicted"/>
<dbReference type="PANTHER" id="PTHR14659">
    <property type="entry name" value="ALPHA- AND GAMMA-ADAPTIN-BINDING PROTEIN P34"/>
    <property type="match status" value="1"/>
</dbReference>
<dbReference type="Proteomes" id="UP000652761">
    <property type="component" value="Unassembled WGS sequence"/>
</dbReference>
<dbReference type="InterPro" id="IPR008254">
    <property type="entry name" value="Flavodoxin/NO_synth"/>
</dbReference>
<dbReference type="PANTHER" id="PTHR14659:SF1">
    <property type="entry name" value="ALPHA- AND GAMMA-ADAPTIN-BINDING PROTEIN P34"/>
    <property type="match status" value="1"/>
</dbReference>
<evidence type="ECO:0000313" key="3">
    <source>
        <dbReference type="EMBL" id="MQM23654.1"/>
    </source>
</evidence>
<protein>
    <recommendedName>
        <fullName evidence="2">Flavodoxin-like domain-containing protein</fullName>
    </recommendedName>
</protein>
<name>A0A843XUN1_COLES</name>
<comment type="caution">
    <text evidence="3">The sequence shown here is derived from an EMBL/GenBank/DDBJ whole genome shotgun (WGS) entry which is preliminary data.</text>
</comment>
<dbReference type="CDD" id="cd00882">
    <property type="entry name" value="Ras_like_GTPase"/>
    <property type="match status" value="1"/>
</dbReference>
<dbReference type="GO" id="GO:0010181">
    <property type="term" value="F:FMN binding"/>
    <property type="evidence" value="ECO:0007669"/>
    <property type="project" value="InterPro"/>
</dbReference>
<reference evidence="3" key="1">
    <citation type="submission" date="2017-07" db="EMBL/GenBank/DDBJ databases">
        <title>Taro Niue Genome Assembly and Annotation.</title>
        <authorList>
            <person name="Atibalentja N."/>
            <person name="Keating K."/>
            <person name="Fields C.J."/>
        </authorList>
    </citation>
    <scope>NUCLEOTIDE SEQUENCE</scope>
    <source>
        <strain evidence="3">Niue_2</strain>
        <tissue evidence="3">Leaf</tissue>
    </source>
</reference>
<dbReference type="GO" id="GO:0005525">
    <property type="term" value="F:GTP binding"/>
    <property type="evidence" value="ECO:0007669"/>
    <property type="project" value="InterPro"/>
</dbReference>
<dbReference type="InterPro" id="IPR027417">
    <property type="entry name" value="P-loop_NTPase"/>
</dbReference>
<evidence type="ECO:0000259" key="2">
    <source>
        <dbReference type="PROSITE" id="PS50902"/>
    </source>
</evidence>
<accession>A0A843XUN1</accession>
<dbReference type="Gene3D" id="3.40.50.300">
    <property type="entry name" value="P-loop containing nucleotide triphosphate hydrolases"/>
    <property type="match status" value="1"/>
</dbReference>
<dbReference type="PROSITE" id="PS50902">
    <property type="entry name" value="FLAVODOXIN_LIKE"/>
    <property type="match status" value="1"/>
</dbReference>
<dbReference type="AlphaFoldDB" id="A0A843XUN1"/>
<feature type="region of interest" description="Disordered" evidence="1">
    <location>
        <begin position="363"/>
        <end position="394"/>
    </location>
</feature>
<organism evidence="3 4">
    <name type="scientific">Colocasia esculenta</name>
    <name type="common">Wild taro</name>
    <name type="synonym">Arum esculentum</name>
    <dbReference type="NCBI Taxonomy" id="4460"/>
    <lineage>
        <taxon>Eukaryota</taxon>
        <taxon>Viridiplantae</taxon>
        <taxon>Streptophyta</taxon>
        <taxon>Embryophyta</taxon>
        <taxon>Tracheophyta</taxon>
        <taxon>Spermatophyta</taxon>
        <taxon>Magnoliopsida</taxon>
        <taxon>Liliopsida</taxon>
        <taxon>Araceae</taxon>
        <taxon>Aroideae</taxon>
        <taxon>Colocasieae</taxon>
        <taxon>Colocasia</taxon>
    </lineage>
</organism>
<dbReference type="Pfam" id="PF10199">
    <property type="entry name" value="Adaptin_binding"/>
    <property type="match status" value="1"/>
</dbReference>
<dbReference type="InterPro" id="IPR001806">
    <property type="entry name" value="Small_GTPase"/>
</dbReference>
<evidence type="ECO:0000256" key="1">
    <source>
        <dbReference type="SAM" id="MobiDB-lite"/>
    </source>
</evidence>
<dbReference type="OrthoDB" id="10261384at2759"/>
<dbReference type="EMBL" id="NMUH01017245">
    <property type="protein sequence ID" value="MQM23654.1"/>
    <property type="molecule type" value="Genomic_DNA"/>
</dbReference>
<keyword evidence="4" id="KW-1185">Reference proteome</keyword>
<sequence>MGREIDDGPESGLPVTTVTRSPDPLESRPGIFVVGPPTVGKRTLLSRLLSVDFSDEPDSWTGVLCHGLFGRWTIDTKYYSADVSIWTAQLDEDFSLQMVPVVDQLDALVMVFDMNDASSFAALKSWVSGIDIQRFDILLCVGNKADLLPGHFAHVEYRRRLQKREESACDPHPEFLVYGISETEGSSLLGEEEPSCEVRKSCLEWCSRYNIEFIEACASNADFDKCLSVDGDMQGVDRLFGALSVHMWPGMILKSGDKIMKPSLAEVEEYSDEESDYEVEYERLSAGSDEQWVGASDSWASFDDQMVLTDTGERSADRGLQSRDLEDKKQEDKDYASTSMSVLSALDIPIVLSDEIGTGKTFACENPHVDGSDHEGEESEASKAHASTSEDTVQERDLLVDSTKTDGLGEDAHFALEDLEQLMSEIGNMRDSLRLMPDFQRREMAAKLAMKMAAMFGEGSDEDGYE</sequence>
<dbReference type="GO" id="GO:0003924">
    <property type="term" value="F:GTPase activity"/>
    <property type="evidence" value="ECO:0007669"/>
    <property type="project" value="InterPro"/>
</dbReference>
<feature type="region of interest" description="Disordered" evidence="1">
    <location>
        <begin position="312"/>
        <end position="333"/>
    </location>
</feature>
<gene>
    <name evidence="3" type="ORF">Taro_056721</name>
</gene>
<feature type="domain" description="Flavodoxin-like" evidence="2">
    <location>
        <begin position="348"/>
        <end position="466"/>
    </location>
</feature>
<evidence type="ECO:0000313" key="4">
    <source>
        <dbReference type="Proteomes" id="UP000652761"/>
    </source>
</evidence>
<dbReference type="InterPro" id="IPR019341">
    <property type="entry name" value="Alpha/Gamma-adaptin-bd_p34"/>
</dbReference>
<dbReference type="Pfam" id="PF00071">
    <property type="entry name" value="Ras"/>
    <property type="match status" value="1"/>
</dbReference>
<dbReference type="SUPFAM" id="SSF52540">
    <property type="entry name" value="P-loop containing nucleoside triphosphate hydrolases"/>
    <property type="match status" value="1"/>
</dbReference>
<feature type="region of interest" description="Disordered" evidence="1">
    <location>
        <begin position="1"/>
        <end position="29"/>
    </location>
</feature>